<comment type="caution">
    <text evidence="1">The sequence shown here is derived from an EMBL/GenBank/DDBJ whole genome shotgun (WGS) entry which is preliminary data.</text>
</comment>
<reference evidence="1 2" key="1">
    <citation type="submission" date="2015-04" db="EMBL/GenBank/DDBJ databases">
        <title>The draft genome sequence of Erythrobacr gangjinensis K7-2.</title>
        <authorList>
            <person name="Zhuang L."/>
            <person name="Liu Y."/>
            <person name="Shao Z."/>
        </authorList>
    </citation>
    <scope>NUCLEOTIDE SEQUENCE [LARGE SCALE GENOMIC DNA]</scope>
    <source>
        <strain evidence="1 2">K7-2</strain>
    </source>
</reference>
<name>A0A0G9MLF4_9SPHN</name>
<proteinExistence type="predicted"/>
<accession>A0A0G9MLF4</accession>
<sequence>MDVPAITVAAERLRDFRGRWHLPDTGSALCEVRRSTGDDTLDTLACEAILQCVDENLMTIARGRDRSLARAERRAAVQQTRTVMRDCSTQRLRELERHFDD</sequence>
<dbReference type="EMBL" id="LBHC01000002">
    <property type="protein sequence ID" value="KLE31535.1"/>
    <property type="molecule type" value="Genomic_DNA"/>
</dbReference>
<dbReference type="Proteomes" id="UP000053070">
    <property type="component" value="Unassembled WGS sequence"/>
</dbReference>
<organism evidence="1 2">
    <name type="scientific">Aurantiacibacter gangjinensis</name>
    <dbReference type="NCBI Taxonomy" id="502682"/>
    <lineage>
        <taxon>Bacteria</taxon>
        <taxon>Pseudomonadati</taxon>
        <taxon>Pseudomonadota</taxon>
        <taxon>Alphaproteobacteria</taxon>
        <taxon>Sphingomonadales</taxon>
        <taxon>Erythrobacteraceae</taxon>
        <taxon>Aurantiacibacter</taxon>
    </lineage>
</organism>
<gene>
    <name evidence="1" type="ORF">AAW01_08180</name>
</gene>
<evidence type="ECO:0000313" key="2">
    <source>
        <dbReference type="Proteomes" id="UP000053070"/>
    </source>
</evidence>
<dbReference type="KEGG" id="egn:BMF35_a0639"/>
<keyword evidence="2" id="KW-1185">Reference proteome</keyword>
<dbReference type="AlphaFoldDB" id="A0A0G9MLF4"/>
<dbReference type="RefSeq" id="WP_047006887.1">
    <property type="nucleotide sequence ID" value="NZ_CP018097.1"/>
</dbReference>
<protein>
    <submittedName>
        <fullName evidence="1">Uncharacterized protein</fullName>
    </submittedName>
</protein>
<dbReference type="STRING" id="502682.BMF35_a0639"/>
<evidence type="ECO:0000313" key="1">
    <source>
        <dbReference type="EMBL" id="KLE31535.1"/>
    </source>
</evidence>
<dbReference type="PATRIC" id="fig|502682.8.peg.1671"/>